<sequence length="80" mass="9080">MLIKSLHISQIKEIYQKTLMLLDQEIKVEGNRAGWYHFIGEKKIGNVATAQGILINSYLNNPNKLLNKILLTLKESQISG</sequence>
<reference evidence="1 2" key="1">
    <citation type="submission" date="2015-09" db="EMBL/GenBank/DDBJ databases">
        <title>A metagenomics-based metabolic model of nitrate-dependent anaerobic oxidation of methane by Methanoperedens-like archaea.</title>
        <authorList>
            <person name="Arshad A."/>
            <person name="Speth D.R."/>
            <person name="De Graaf R.M."/>
            <person name="Op Den Camp H.J."/>
            <person name="Jetten M.S."/>
            <person name="Welte C.U."/>
        </authorList>
    </citation>
    <scope>NUCLEOTIDE SEQUENCE [LARGE SCALE GENOMIC DNA]</scope>
</reference>
<organism evidence="1 2">
    <name type="scientific">Candidatus Methanoperedens nitratireducens</name>
    <dbReference type="NCBI Taxonomy" id="1392998"/>
    <lineage>
        <taxon>Archaea</taxon>
        <taxon>Methanobacteriati</taxon>
        <taxon>Methanobacteriota</taxon>
        <taxon>Stenosarchaea group</taxon>
        <taxon>Methanomicrobia</taxon>
        <taxon>Methanosarcinales</taxon>
        <taxon>ANME-2 cluster</taxon>
        <taxon>Candidatus Methanoperedentaceae</taxon>
        <taxon>Candidatus Methanoperedens</taxon>
    </lineage>
</organism>
<protein>
    <submittedName>
        <fullName evidence="1">Uncharacterized protein</fullName>
    </submittedName>
</protein>
<dbReference type="Proteomes" id="UP000050360">
    <property type="component" value="Unassembled WGS sequence"/>
</dbReference>
<accession>A0A0P8DVB9</accession>
<evidence type="ECO:0000313" key="2">
    <source>
        <dbReference type="Proteomes" id="UP000050360"/>
    </source>
</evidence>
<proteinExistence type="predicted"/>
<name>A0A0P8DVB9_9EURY</name>
<gene>
    <name evidence="1" type="ORF">MPEBLZ_03996</name>
</gene>
<dbReference type="AlphaFoldDB" id="A0A0P8DVB9"/>
<dbReference type="EMBL" id="LKCM01000357">
    <property type="protein sequence ID" value="KPQ41453.1"/>
    <property type="molecule type" value="Genomic_DNA"/>
</dbReference>
<comment type="caution">
    <text evidence="1">The sequence shown here is derived from an EMBL/GenBank/DDBJ whole genome shotgun (WGS) entry which is preliminary data.</text>
</comment>
<evidence type="ECO:0000313" key="1">
    <source>
        <dbReference type="EMBL" id="KPQ41453.1"/>
    </source>
</evidence>